<evidence type="ECO:0000313" key="2">
    <source>
        <dbReference type="Proteomes" id="UP001603857"/>
    </source>
</evidence>
<accession>A0ABD1LV87</accession>
<dbReference type="EMBL" id="JBGMDY010000007">
    <property type="protein sequence ID" value="KAL2327428.1"/>
    <property type="molecule type" value="Genomic_DNA"/>
</dbReference>
<reference evidence="1 2" key="1">
    <citation type="submission" date="2024-08" db="EMBL/GenBank/DDBJ databases">
        <title>Insights into the chromosomal genome structure of Flemingia macrophylla.</title>
        <authorList>
            <person name="Ding Y."/>
            <person name="Zhao Y."/>
            <person name="Bi W."/>
            <person name="Wu M."/>
            <person name="Zhao G."/>
            <person name="Gong Y."/>
            <person name="Li W."/>
            <person name="Zhang P."/>
        </authorList>
    </citation>
    <scope>NUCLEOTIDE SEQUENCE [LARGE SCALE GENOMIC DNA]</scope>
    <source>
        <strain evidence="1">DYQJB</strain>
        <tissue evidence="1">Leaf</tissue>
    </source>
</reference>
<keyword evidence="2" id="KW-1185">Reference proteome</keyword>
<sequence>MSPSHLSFSLSSSLSLPFSPAPASAITLSSPFSRTLNPQTPTWLLKDTRHPLCLCLGLVAQTKAKIGPCRHWSDIAHTCTLKVGPRSCLEAHTLLVLVLGNLDLVVVALSSLRKARHCGCYVFVTQGPKVVATTLSLSRKDFFIALCFKAQGLFRIPRAKVRTMWERVLDLILVVLYMKHNASPGLRPLMKASFNLAIDSCYCSVSSTPSLLESTTGSTLMVEPLRMVFPYQNQEISTPSTIIVEANVSSVVAFNTTIGEVVPSAQETKVATNETSIISDVVAPAPLSGLVFDPLVSTAKTPAKFGPTAPTPPIVADVDIVTAEDVSYEDLPPTSTSLPADVKLVIMEATSWKLHLILLHFAFIRLRN</sequence>
<protein>
    <submittedName>
        <fullName evidence="1">Uncharacterized protein</fullName>
    </submittedName>
</protein>
<organism evidence="1 2">
    <name type="scientific">Flemingia macrophylla</name>
    <dbReference type="NCBI Taxonomy" id="520843"/>
    <lineage>
        <taxon>Eukaryota</taxon>
        <taxon>Viridiplantae</taxon>
        <taxon>Streptophyta</taxon>
        <taxon>Embryophyta</taxon>
        <taxon>Tracheophyta</taxon>
        <taxon>Spermatophyta</taxon>
        <taxon>Magnoliopsida</taxon>
        <taxon>eudicotyledons</taxon>
        <taxon>Gunneridae</taxon>
        <taxon>Pentapetalae</taxon>
        <taxon>rosids</taxon>
        <taxon>fabids</taxon>
        <taxon>Fabales</taxon>
        <taxon>Fabaceae</taxon>
        <taxon>Papilionoideae</taxon>
        <taxon>50 kb inversion clade</taxon>
        <taxon>NPAAA clade</taxon>
        <taxon>indigoferoid/millettioid clade</taxon>
        <taxon>Phaseoleae</taxon>
        <taxon>Flemingia</taxon>
    </lineage>
</organism>
<dbReference type="AlphaFoldDB" id="A0ABD1LV87"/>
<dbReference type="Proteomes" id="UP001603857">
    <property type="component" value="Unassembled WGS sequence"/>
</dbReference>
<name>A0ABD1LV87_9FABA</name>
<evidence type="ECO:0000313" key="1">
    <source>
        <dbReference type="EMBL" id="KAL2327428.1"/>
    </source>
</evidence>
<gene>
    <name evidence="1" type="ORF">Fmac_020855</name>
</gene>
<comment type="caution">
    <text evidence="1">The sequence shown here is derived from an EMBL/GenBank/DDBJ whole genome shotgun (WGS) entry which is preliminary data.</text>
</comment>
<proteinExistence type="predicted"/>